<accession>A0AAW7HUN7</accession>
<dbReference type="Proteomes" id="UP001165439">
    <property type="component" value="Unassembled WGS sequence"/>
</dbReference>
<comment type="caution">
    <text evidence="2">The sequence shown here is derived from an EMBL/GenBank/DDBJ whole genome shotgun (WGS) entry which is preliminary data.</text>
</comment>
<sequence length="307" mass="34856">MKNSPDTPKYFYQTSKLTTVIGNDQKRSILRIGTLPLAESAGKEAGSSQLFATDEMDSVLVVSTPDGKQKNHTYTPFGYNDKLPSGSPAIGFNGEFILDNIHLYLLGQGHRGFSTEMRRFIGPDNAESPFARGGVNAFAYCVNDPVNRKDETGMWGIFKPRTWFRSNQAKMDQRLASIKIINETMKEQTDDLNNLVARKKYEGQTVTPRIDAARKTLQKTLDRGLRKERGINKYVESKDHAYIYSEHYYAKKAIKNSKPNTYHPTSGNTDTENMFYAPKKRDDPHDDRNYQFGATDANNETRRPQSE</sequence>
<evidence type="ECO:0000313" key="2">
    <source>
        <dbReference type="EMBL" id="MDM3956463.1"/>
    </source>
</evidence>
<dbReference type="InterPro" id="IPR022385">
    <property type="entry name" value="Rhs_assc_core"/>
</dbReference>
<dbReference type="RefSeq" id="WP_010951684.1">
    <property type="nucleotide sequence ID" value="NZ_CP128540.1"/>
</dbReference>
<dbReference type="NCBIfam" id="TIGR03696">
    <property type="entry name" value="Rhs_assc_core"/>
    <property type="match status" value="1"/>
</dbReference>
<feature type="region of interest" description="Disordered" evidence="1">
    <location>
        <begin position="257"/>
        <end position="307"/>
    </location>
</feature>
<gene>
    <name evidence="2" type="ORF">LU674_029770</name>
</gene>
<organism evidence="2 3">
    <name type="scientific">Pseudomonas alloputida</name>
    <dbReference type="NCBI Taxonomy" id="1940621"/>
    <lineage>
        <taxon>Bacteria</taxon>
        <taxon>Pseudomonadati</taxon>
        <taxon>Pseudomonadota</taxon>
        <taxon>Gammaproteobacteria</taxon>
        <taxon>Pseudomonadales</taxon>
        <taxon>Pseudomonadaceae</taxon>
        <taxon>Pseudomonas</taxon>
    </lineage>
</organism>
<feature type="compositionally biased region" description="Basic and acidic residues" evidence="1">
    <location>
        <begin position="279"/>
        <end position="289"/>
    </location>
</feature>
<evidence type="ECO:0000256" key="1">
    <source>
        <dbReference type="SAM" id="MobiDB-lite"/>
    </source>
</evidence>
<evidence type="ECO:0000313" key="3">
    <source>
        <dbReference type="Proteomes" id="UP001165439"/>
    </source>
</evidence>
<dbReference type="GeneID" id="83677604"/>
<proteinExistence type="predicted"/>
<dbReference type="SMR" id="A0AAW7HUN7"/>
<name>A0AAW7HUN7_9PSED</name>
<protein>
    <submittedName>
        <fullName evidence="2">RHS repeat-associated core domain-containing protein</fullName>
    </submittedName>
</protein>
<dbReference type="Gene3D" id="2.180.10.10">
    <property type="entry name" value="RHS repeat-associated core"/>
    <property type="match status" value="1"/>
</dbReference>
<dbReference type="EMBL" id="JAJSRF020000001">
    <property type="protein sequence ID" value="MDM3956463.1"/>
    <property type="molecule type" value="Genomic_DNA"/>
</dbReference>
<dbReference type="AlphaFoldDB" id="A0AAW7HUN7"/>
<reference evidence="2" key="1">
    <citation type="submission" date="2023-06" db="EMBL/GenBank/DDBJ databases">
        <title>MBL-encoding genomic islands in Pseudomonas spp. in Poland.</title>
        <authorList>
            <person name="Urbanowicz P."/>
            <person name="Izdebski R."/>
            <person name="Biedrzycka M."/>
            <person name="Gniadkowski M."/>
        </authorList>
    </citation>
    <scope>NUCLEOTIDE SEQUENCE</scope>
    <source>
        <strain evidence="2">NMI5768_13</strain>
    </source>
</reference>
<feature type="compositionally biased region" description="Polar residues" evidence="1">
    <location>
        <begin position="257"/>
        <end position="272"/>
    </location>
</feature>